<evidence type="ECO:0000256" key="1">
    <source>
        <dbReference type="ARBA" id="ARBA00004651"/>
    </source>
</evidence>
<dbReference type="FunFam" id="1.20.120.80:FF:000001">
    <property type="entry name" value="Cytochrome (Ubi)quinol oxidase subunit III"/>
    <property type="match status" value="1"/>
</dbReference>
<evidence type="ECO:0000313" key="11">
    <source>
        <dbReference type="Proteomes" id="UP000196475"/>
    </source>
</evidence>
<evidence type="ECO:0000313" key="10">
    <source>
        <dbReference type="EMBL" id="OUM85784.1"/>
    </source>
</evidence>
<feature type="transmembrane region" description="Helical" evidence="8">
    <location>
        <begin position="173"/>
        <end position="197"/>
    </location>
</feature>
<comment type="caution">
    <text evidence="10">The sequence shown here is derived from an EMBL/GenBank/DDBJ whole genome shotgun (WGS) entry which is preliminary data.</text>
</comment>
<protein>
    <submittedName>
        <fullName evidence="10">Cytochrome B oxidoreductase</fullName>
    </submittedName>
</protein>
<dbReference type="InterPro" id="IPR024791">
    <property type="entry name" value="Cyt_c/ubiquinol_Oxase_su3"/>
</dbReference>
<sequence>MNVGDRLHLGLASRTLEGRNKILGFWFFLGGESVLFASLFATFLVLRHQTGDGPKPEELFGYGLVFVLTFLLITSSLTSIFAVNAMERGNARVTAGWLGVTIALGLGFLLLQIYEFYHYVHEGLGYTTSAFASSFYTLVGFHGFHVAFGLCWLTAVTVQVVQNGVNVVNAPKIFISTLYWHFVDVVWMFIFTVVYLMGSLGV</sequence>
<dbReference type="SUPFAM" id="SSF81452">
    <property type="entry name" value="Cytochrome c oxidase subunit III-like"/>
    <property type="match status" value="1"/>
</dbReference>
<dbReference type="PANTHER" id="PTHR11403">
    <property type="entry name" value="CYTOCHROME C OXIDASE SUBUNIT III"/>
    <property type="match status" value="1"/>
</dbReference>
<dbReference type="Pfam" id="PF00510">
    <property type="entry name" value="COX3"/>
    <property type="match status" value="1"/>
</dbReference>
<dbReference type="GO" id="GO:0019646">
    <property type="term" value="P:aerobic electron transport chain"/>
    <property type="evidence" value="ECO:0007669"/>
    <property type="project" value="InterPro"/>
</dbReference>
<dbReference type="GO" id="GO:0004129">
    <property type="term" value="F:cytochrome-c oxidase activity"/>
    <property type="evidence" value="ECO:0007669"/>
    <property type="project" value="InterPro"/>
</dbReference>
<accession>A0A1Y3PF59</accession>
<gene>
    <name evidence="10" type="ORF">BAA01_06290</name>
</gene>
<keyword evidence="6 8" id="KW-0472">Membrane</keyword>
<comment type="similarity">
    <text evidence="2 7">Belongs to the cytochrome c oxidase subunit 3 family.</text>
</comment>
<organism evidence="10 11">
    <name type="scientific">Bacillus thermozeamaize</name>
    <dbReference type="NCBI Taxonomy" id="230954"/>
    <lineage>
        <taxon>Bacteria</taxon>
        <taxon>Bacillati</taxon>
        <taxon>Bacillota</taxon>
        <taxon>Bacilli</taxon>
        <taxon>Bacillales</taxon>
        <taxon>Bacillaceae</taxon>
        <taxon>Bacillus</taxon>
    </lineage>
</organism>
<comment type="subcellular location">
    <subcellularLocation>
        <location evidence="1 7">Cell membrane</location>
        <topology evidence="1 7">Multi-pass membrane protein</topology>
    </subcellularLocation>
</comment>
<feature type="domain" description="Heme-copper oxidase subunit III family profile" evidence="9">
    <location>
        <begin position="23"/>
        <end position="199"/>
    </location>
</feature>
<feature type="transmembrane region" description="Helical" evidence="8">
    <location>
        <begin position="134"/>
        <end position="161"/>
    </location>
</feature>
<feature type="transmembrane region" description="Helical" evidence="8">
    <location>
        <begin position="23"/>
        <end position="47"/>
    </location>
</feature>
<dbReference type="PANTHER" id="PTHR11403:SF9">
    <property type="entry name" value="CYTOCHROME C OXIDASE SUBUNIT 3"/>
    <property type="match status" value="1"/>
</dbReference>
<evidence type="ECO:0000256" key="6">
    <source>
        <dbReference type="ARBA" id="ARBA00023136"/>
    </source>
</evidence>
<dbReference type="InterPro" id="IPR013833">
    <property type="entry name" value="Cyt_c_oxidase_su3_a-hlx"/>
</dbReference>
<evidence type="ECO:0000259" key="9">
    <source>
        <dbReference type="PROSITE" id="PS50253"/>
    </source>
</evidence>
<keyword evidence="4 7" id="KW-0812">Transmembrane</keyword>
<evidence type="ECO:0000256" key="2">
    <source>
        <dbReference type="ARBA" id="ARBA00010581"/>
    </source>
</evidence>
<dbReference type="EMBL" id="LZRT01000097">
    <property type="protein sequence ID" value="OUM85784.1"/>
    <property type="molecule type" value="Genomic_DNA"/>
</dbReference>
<dbReference type="InterPro" id="IPR035973">
    <property type="entry name" value="Cyt_c_oxidase_su3-like_sf"/>
</dbReference>
<evidence type="ECO:0000256" key="5">
    <source>
        <dbReference type="ARBA" id="ARBA00022989"/>
    </source>
</evidence>
<dbReference type="PROSITE" id="PS50253">
    <property type="entry name" value="COX3"/>
    <property type="match status" value="1"/>
</dbReference>
<feature type="transmembrane region" description="Helical" evidence="8">
    <location>
        <begin position="95"/>
        <end position="114"/>
    </location>
</feature>
<evidence type="ECO:0000256" key="8">
    <source>
        <dbReference type="SAM" id="Phobius"/>
    </source>
</evidence>
<dbReference type="Proteomes" id="UP000196475">
    <property type="component" value="Unassembled WGS sequence"/>
</dbReference>
<keyword evidence="5 8" id="KW-1133">Transmembrane helix</keyword>
<proteinExistence type="inferred from homology"/>
<evidence type="ECO:0000256" key="3">
    <source>
        <dbReference type="ARBA" id="ARBA00022475"/>
    </source>
</evidence>
<dbReference type="InterPro" id="IPR000298">
    <property type="entry name" value="Cyt_c_oxidase-like_su3"/>
</dbReference>
<dbReference type="AlphaFoldDB" id="A0A1Y3PF59"/>
<reference evidence="11" key="1">
    <citation type="submission" date="2016-06" db="EMBL/GenBank/DDBJ databases">
        <authorList>
            <person name="Nascimento L."/>
            <person name="Pereira R.V."/>
            <person name="Martins L.F."/>
            <person name="Quaggio R.B."/>
            <person name="Silva A.M."/>
            <person name="Setubal J.C."/>
        </authorList>
    </citation>
    <scope>NUCLEOTIDE SEQUENCE [LARGE SCALE GENOMIC DNA]</scope>
</reference>
<keyword evidence="3" id="KW-1003">Cell membrane</keyword>
<dbReference type="GO" id="GO:0005886">
    <property type="term" value="C:plasma membrane"/>
    <property type="evidence" value="ECO:0007669"/>
    <property type="project" value="UniProtKB-SubCell"/>
</dbReference>
<name>A0A1Y3PF59_9BACI</name>
<evidence type="ECO:0000256" key="7">
    <source>
        <dbReference type="RuleBase" id="RU003376"/>
    </source>
</evidence>
<dbReference type="Gene3D" id="1.20.120.80">
    <property type="entry name" value="Cytochrome c oxidase, subunit III, four-helix bundle"/>
    <property type="match status" value="1"/>
</dbReference>
<feature type="transmembrane region" description="Helical" evidence="8">
    <location>
        <begin position="59"/>
        <end position="83"/>
    </location>
</feature>
<evidence type="ECO:0000256" key="4">
    <source>
        <dbReference type="ARBA" id="ARBA00022692"/>
    </source>
</evidence>